<dbReference type="SMART" id="SM00856">
    <property type="entry name" value="PMEI"/>
    <property type="match status" value="1"/>
</dbReference>
<evidence type="ECO:0000313" key="3">
    <source>
        <dbReference type="EnsemblPlants" id="Kaladp0070s0177.1.v1.1"/>
    </source>
</evidence>
<dbReference type="EnsemblPlants" id="Kaladp0070s0177.1.v1.1">
    <property type="protein sequence ID" value="Kaladp0070s0177.1.v1.1"/>
    <property type="gene ID" value="Kaladp0070s0177.v1.1"/>
</dbReference>
<sequence>MASEAMRVSFVSLSRAKHVAAYVSREAESGLDDSQVVSVRIDCVSSFGDVMEQMRGSLKQMKEIEAAGRTSGGEFVRFWASKVQTWMSTTLTNQDTCTDGFEEVAEGPLKAEVGRRVGFGKEADEQCSCARRNWGKGLEEPRR</sequence>
<proteinExistence type="predicted"/>
<dbReference type="Gramene" id="Kaladp0070s0177.1.v1.1">
    <property type="protein sequence ID" value="Kaladp0070s0177.1.v1.1"/>
    <property type="gene ID" value="Kaladp0070s0177.v1.1"/>
</dbReference>
<protein>
    <recommendedName>
        <fullName evidence="2">Pectinesterase inhibitor domain-containing protein</fullName>
    </recommendedName>
</protein>
<dbReference type="InterPro" id="IPR006501">
    <property type="entry name" value="Pectinesterase_inhib_dom"/>
</dbReference>
<dbReference type="PANTHER" id="PTHR31080">
    <property type="entry name" value="PECTINESTERASE INHIBITOR-LIKE"/>
    <property type="match status" value="1"/>
</dbReference>
<keyword evidence="4" id="KW-1185">Reference proteome</keyword>
<feature type="domain" description="Pectinesterase inhibitor" evidence="2">
    <location>
        <begin position="1"/>
        <end position="119"/>
    </location>
</feature>
<keyword evidence="1" id="KW-0732">Signal</keyword>
<dbReference type="AlphaFoldDB" id="A0A7N1A2Z4"/>
<dbReference type="Pfam" id="PF04043">
    <property type="entry name" value="PMEI"/>
    <property type="match status" value="1"/>
</dbReference>
<evidence type="ECO:0000313" key="4">
    <source>
        <dbReference type="Proteomes" id="UP000594263"/>
    </source>
</evidence>
<evidence type="ECO:0000259" key="2">
    <source>
        <dbReference type="SMART" id="SM00856"/>
    </source>
</evidence>
<dbReference type="SUPFAM" id="SSF101148">
    <property type="entry name" value="Plant invertase/pectin methylesterase inhibitor"/>
    <property type="match status" value="1"/>
</dbReference>
<dbReference type="Proteomes" id="UP000594263">
    <property type="component" value="Unplaced"/>
</dbReference>
<dbReference type="CDD" id="cd15798">
    <property type="entry name" value="PMEI-like_3"/>
    <property type="match status" value="1"/>
</dbReference>
<organism evidence="3 4">
    <name type="scientific">Kalanchoe fedtschenkoi</name>
    <name type="common">Lavender scallops</name>
    <name type="synonym">South American air plant</name>
    <dbReference type="NCBI Taxonomy" id="63787"/>
    <lineage>
        <taxon>Eukaryota</taxon>
        <taxon>Viridiplantae</taxon>
        <taxon>Streptophyta</taxon>
        <taxon>Embryophyta</taxon>
        <taxon>Tracheophyta</taxon>
        <taxon>Spermatophyta</taxon>
        <taxon>Magnoliopsida</taxon>
        <taxon>eudicotyledons</taxon>
        <taxon>Gunneridae</taxon>
        <taxon>Pentapetalae</taxon>
        <taxon>Saxifragales</taxon>
        <taxon>Crassulaceae</taxon>
        <taxon>Kalanchoe</taxon>
    </lineage>
</organism>
<dbReference type="Gene3D" id="1.20.140.40">
    <property type="entry name" value="Invertase/pectin methylesterase inhibitor family protein"/>
    <property type="match status" value="1"/>
</dbReference>
<dbReference type="PANTHER" id="PTHR31080:SF64">
    <property type="entry name" value="PLANT INVERTASE_PECTIN METHYLESTERASE INHIBITOR SUPERFAMILY PROTEIN"/>
    <property type="match status" value="1"/>
</dbReference>
<name>A0A7N1A2Z4_KALFE</name>
<evidence type="ECO:0000256" key="1">
    <source>
        <dbReference type="ARBA" id="ARBA00022729"/>
    </source>
</evidence>
<dbReference type="GO" id="GO:0004857">
    <property type="term" value="F:enzyme inhibitor activity"/>
    <property type="evidence" value="ECO:0007669"/>
    <property type="project" value="InterPro"/>
</dbReference>
<reference evidence="3" key="1">
    <citation type="submission" date="2021-01" db="UniProtKB">
        <authorList>
            <consortium name="EnsemblPlants"/>
        </authorList>
    </citation>
    <scope>IDENTIFICATION</scope>
</reference>
<dbReference type="InterPro" id="IPR035513">
    <property type="entry name" value="Invertase/methylesterase_inhib"/>
</dbReference>
<accession>A0A7N1A2Z4</accession>
<dbReference type="InterPro" id="IPR051955">
    <property type="entry name" value="PME_Inhibitor"/>
</dbReference>